<reference evidence="2 3" key="1">
    <citation type="submission" date="2024-09" db="EMBL/GenBank/DDBJ databases">
        <authorList>
            <person name="Makale K.P.P."/>
            <person name="Makhzoum A."/>
            <person name="Rantong G."/>
            <person name="Rahube T.O."/>
        </authorList>
    </citation>
    <scope>NUCLEOTIDE SEQUENCE [LARGE SCALE GENOMIC DNA]</scope>
    <source>
        <strain evidence="2 3">KM_D13</strain>
    </source>
</reference>
<dbReference type="Proteomes" id="UP001575622">
    <property type="component" value="Unassembled WGS sequence"/>
</dbReference>
<dbReference type="RefSeq" id="WP_373956551.1">
    <property type="nucleotide sequence ID" value="NZ_JBHDLN010000023.1"/>
</dbReference>
<keyword evidence="1" id="KW-0472">Membrane</keyword>
<evidence type="ECO:0000313" key="3">
    <source>
        <dbReference type="Proteomes" id="UP001575622"/>
    </source>
</evidence>
<evidence type="ECO:0000256" key="1">
    <source>
        <dbReference type="SAM" id="Phobius"/>
    </source>
</evidence>
<proteinExistence type="predicted"/>
<feature type="transmembrane region" description="Helical" evidence="1">
    <location>
        <begin position="47"/>
        <end position="72"/>
    </location>
</feature>
<gene>
    <name evidence="2" type="ORF">ACEU3E_30865</name>
</gene>
<name>A0ABV4VAF4_9BACL</name>
<keyword evidence="1" id="KW-0812">Transmembrane</keyword>
<comment type="caution">
    <text evidence="2">The sequence shown here is derived from an EMBL/GenBank/DDBJ whole genome shotgun (WGS) entry which is preliminary data.</text>
</comment>
<accession>A0ABV4VAF4</accession>
<keyword evidence="1" id="KW-1133">Transmembrane helix</keyword>
<keyword evidence="3" id="KW-1185">Reference proteome</keyword>
<evidence type="ECO:0000313" key="2">
    <source>
        <dbReference type="EMBL" id="MFB0846606.1"/>
    </source>
</evidence>
<protein>
    <submittedName>
        <fullName evidence="2">DUF4179 domain-containing protein</fullName>
    </submittedName>
</protein>
<organism evidence="2 3">
    <name type="scientific">Paenibacillus oleatilyticus</name>
    <dbReference type="NCBI Taxonomy" id="2594886"/>
    <lineage>
        <taxon>Bacteria</taxon>
        <taxon>Bacillati</taxon>
        <taxon>Bacillota</taxon>
        <taxon>Bacilli</taxon>
        <taxon>Bacillales</taxon>
        <taxon>Paenibacillaceae</taxon>
        <taxon>Paenibacillus</taxon>
    </lineage>
</organism>
<sequence>MSDKHINRLFEALTPHTEQKEKMFQSILVKSRNENKRRRELTPVKRWRPAILCAILIGCLTSTALAVAYMGLDEAFLKFLKPVNQEQAQYLSNGAYVINKQVENENGTLTIKQAIGDSNTTYILMDFTAPKGTVLNAEGYRFELPHLTYDGAGRDKFWSSYGFQVLDDGNPNDNKISLVMSIGTDNSIAGKGKTFYFSVENLQAVNPLTKIFETVIPGSWGTALKLDFKDTSRLYQIDQDITLYGYKALFKTISISPISITLKIDSNYLEEINNFTLGLRQEDGKGAYLDHFPITINYKDGTSETTNFLTGSTIKDLMTGQMTTTKSFQNLINDKEIASVVFFDKEFPIND</sequence>
<dbReference type="EMBL" id="JBHDLN010000023">
    <property type="protein sequence ID" value="MFB0846606.1"/>
    <property type="molecule type" value="Genomic_DNA"/>
</dbReference>